<dbReference type="EMBL" id="KN554338">
    <property type="protein sequence ID" value="KHJ89350.1"/>
    <property type="molecule type" value="Genomic_DNA"/>
</dbReference>
<dbReference type="OrthoDB" id="5840237at2759"/>
<protein>
    <submittedName>
        <fullName evidence="8">Uncharacterized protein</fullName>
    </submittedName>
</protein>
<evidence type="ECO:0000256" key="3">
    <source>
        <dbReference type="ARBA" id="ARBA00022692"/>
    </source>
</evidence>
<dbReference type="AlphaFoldDB" id="A0A0B1T1Q6"/>
<keyword evidence="7" id="KW-0732">Signal</keyword>
<evidence type="ECO:0000256" key="6">
    <source>
        <dbReference type="SAM" id="Phobius"/>
    </source>
</evidence>
<reference evidence="8 9" key="1">
    <citation type="submission" date="2014-03" db="EMBL/GenBank/DDBJ databases">
        <title>Draft genome of the hookworm Oesophagostomum dentatum.</title>
        <authorList>
            <person name="Mitreva M."/>
        </authorList>
    </citation>
    <scope>NUCLEOTIDE SEQUENCE [LARGE SCALE GENOMIC DNA]</scope>
    <source>
        <strain evidence="8 9">OD-Hann</strain>
    </source>
</reference>
<evidence type="ECO:0000256" key="1">
    <source>
        <dbReference type="ARBA" id="ARBA00004141"/>
    </source>
</evidence>
<evidence type="ECO:0000256" key="2">
    <source>
        <dbReference type="ARBA" id="ARBA00006665"/>
    </source>
</evidence>
<evidence type="ECO:0000256" key="4">
    <source>
        <dbReference type="ARBA" id="ARBA00022989"/>
    </source>
</evidence>
<sequence>MWFGMIGGFLFILIQLILIVDFAHGLAENWVDSYEETESRWCYAGLLTFTFGCFAAALTGIVLMFIFYTTVCAECSAQAFLSITGCLGSDLCPAEVLHLLQYDSLHWR</sequence>
<evidence type="ECO:0000313" key="8">
    <source>
        <dbReference type="EMBL" id="KHJ89350.1"/>
    </source>
</evidence>
<proteinExistence type="inferred from homology"/>
<accession>A0A0B1T1Q6</accession>
<organism evidence="8 9">
    <name type="scientific">Oesophagostomum dentatum</name>
    <name type="common">Nodular worm</name>
    <dbReference type="NCBI Taxonomy" id="61180"/>
    <lineage>
        <taxon>Eukaryota</taxon>
        <taxon>Metazoa</taxon>
        <taxon>Ecdysozoa</taxon>
        <taxon>Nematoda</taxon>
        <taxon>Chromadorea</taxon>
        <taxon>Rhabditida</taxon>
        <taxon>Rhabditina</taxon>
        <taxon>Rhabditomorpha</taxon>
        <taxon>Strongyloidea</taxon>
        <taxon>Strongylidae</taxon>
        <taxon>Oesophagostomum</taxon>
    </lineage>
</organism>
<feature type="signal peptide" evidence="7">
    <location>
        <begin position="1"/>
        <end position="25"/>
    </location>
</feature>
<comment type="subcellular location">
    <subcellularLocation>
        <location evidence="1">Membrane</location>
        <topology evidence="1">Multi-pass membrane protein</topology>
    </subcellularLocation>
</comment>
<dbReference type="GO" id="GO:0016020">
    <property type="term" value="C:membrane"/>
    <property type="evidence" value="ECO:0007669"/>
    <property type="project" value="UniProtKB-SubCell"/>
</dbReference>
<gene>
    <name evidence="8" type="ORF">OESDEN_10826</name>
</gene>
<dbReference type="InterPro" id="IPR005016">
    <property type="entry name" value="TDE1/TMS"/>
</dbReference>
<comment type="similarity">
    <text evidence="2">Belongs to the TDE1 family.</text>
</comment>
<evidence type="ECO:0000256" key="7">
    <source>
        <dbReference type="SAM" id="SignalP"/>
    </source>
</evidence>
<dbReference type="Proteomes" id="UP000053660">
    <property type="component" value="Unassembled WGS sequence"/>
</dbReference>
<name>A0A0B1T1Q6_OESDE</name>
<dbReference type="Pfam" id="PF03348">
    <property type="entry name" value="Serinc"/>
    <property type="match status" value="1"/>
</dbReference>
<keyword evidence="5 6" id="KW-0472">Membrane</keyword>
<evidence type="ECO:0000313" key="9">
    <source>
        <dbReference type="Proteomes" id="UP000053660"/>
    </source>
</evidence>
<evidence type="ECO:0000256" key="5">
    <source>
        <dbReference type="ARBA" id="ARBA00023136"/>
    </source>
</evidence>
<feature type="transmembrane region" description="Helical" evidence="6">
    <location>
        <begin position="43"/>
        <end position="68"/>
    </location>
</feature>
<keyword evidence="4 6" id="KW-1133">Transmembrane helix</keyword>
<keyword evidence="3 6" id="KW-0812">Transmembrane</keyword>
<feature type="chain" id="PRO_5002062073" evidence="7">
    <location>
        <begin position="26"/>
        <end position="108"/>
    </location>
</feature>
<dbReference type="PANTHER" id="PTHR10383:SF9">
    <property type="entry name" value="SERINE INCORPORATOR, ISOFORM F"/>
    <property type="match status" value="1"/>
</dbReference>
<keyword evidence="9" id="KW-1185">Reference proteome</keyword>
<dbReference type="PANTHER" id="PTHR10383">
    <property type="entry name" value="SERINE INCORPORATOR"/>
    <property type="match status" value="1"/>
</dbReference>